<dbReference type="InterPro" id="IPR021474">
    <property type="entry name" value="DUF3127"/>
</dbReference>
<dbReference type="RefSeq" id="WP_074759970.1">
    <property type="nucleotide sequence ID" value="NZ_FNRF01000001.1"/>
</dbReference>
<dbReference type="AlphaFoldDB" id="A0A1H3XUK5"/>
<dbReference type="OrthoDB" id="598142at2"/>
<protein>
    <recommendedName>
        <fullName evidence="3">DUF3127 domain-containing protein</fullName>
    </recommendedName>
</protein>
<evidence type="ECO:0000313" key="2">
    <source>
        <dbReference type="Proteomes" id="UP000182257"/>
    </source>
</evidence>
<sequence length="97" mass="11038">MEIQGKIIAVLPEKSGTSARGGWKSQQYVLETEEQYPKRCLFDVFGEDKIKQYALQEQMRVKVSYDPRADEKDGHWYGSNRAWNVESLDAPAPAATT</sequence>
<dbReference type="Pfam" id="PF11325">
    <property type="entry name" value="DUF3127"/>
    <property type="match status" value="1"/>
</dbReference>
<reference evidence="1 2" key="1">
    <citation type="submission" date="2016-10" db="EMBL/GenBank/DDBJ databases">
        <authorList>
            <person name="de Groot N.N."/>
        </authorList>
    </citation>
    <scope>NUCLEOTIDE SEQUENCE [LARGE SCALE GENOMIC DNA]</scope>
    <source>
        <strain evidence="1 2">D31d</strain>
    </source>
</reference>
<accession>A0A1H3XUK5</accession>
<evidence type="ECO:0008006" key="3">
    <source>
        <dbReference type="Google" id="ProtNLM"/>
    </source>
</evidence>
<dbReference type="Proteomes" id="UP000182257">
    <property type="component" value="Unassembled WGS sequence"/>
</dbReference>
<proteinExistence type="predicted"/>
<gene>
    <name evidence="1" type="ORF">SAMN05216462_0365</name>
</gene>
<evidence type="ECO:0000313" key="1">
    <source>
        <dbReference type="EMBL" id="SEA02910.1"/>
    </source>
</evidence>
<dbReference type="EMBL" id="FNRF01000001">
    <property type="protein sequence ID" value="SEA02910.1"/>
    <property type="molecule type" value="Genomic_DNA"/>
</dbReference>
<name>A0A1H3XUK5_XYLRU</name>
<organism evidence="1 2">
    <name type="scientific">Xylanibacter ruminicola</name>
    <name type="common">Prevotella ruminicola</name>
    <dbReference type="NCBI Taxonomy" id="839"/>
    <lineage>
        <taxon>Bacteria</taxon>
        <taxon>Pseudomonadati</taxon>
        <taxon>Bacteroidota</taxon>
        <taxon>Bacteroidia</taxon>
        <taxon>Bacteroidales</taxon>
        <taxon>Prevotellaceae</taxon>
        <taxon>Xylanibacter</taxon>
    </lineage>
</organism>